<sequence>MDDPVPCPWSRSFLAACDRTLLAQEPEVWVRGVHQLEDDHHAWPSLCPQSRRNKGRGGGQRAGSLRVKCRGVNPPVDLRRSGAGRWALGFLAQLQQRFRFCGDLDCPDWVLAEISTLAKISSVKLKLICAQVLKDLLGEGIDYEKILKLTSDAKFESGDVKATIAVLSFILSSAAKHNVDSESLSSELQQLGLPKEHAMGLCRSYEEKQSALQESLRTRSLRLNQLDSVSWRVDYTLSSSELQEVNEPLVHLKFNVRDRDRGVTEPIAMAVSAEKFQVLLAELKQAQVLMKTLHG</sequence>
<dbReference type="STRING" id="38654.A0A3Q0H2T2"/>
<dbReference type="Pfam" id="PF21672">
    <property type="entry name" value="COMM_HN"/>
    <property type="match status" value="1"/>
</dbReference>
<dbReference type="CTD" id="54939"/>
<reference evidence="3" key="1">
    <citation type="submission" date="2025-08" db="UniProtKB">
        <authorList>
            <consortium name="RefSeq"/>
        </authorList>
    </citation>
    <scope>IDENTIFICATION</scope>
</reference>
<dbReference type="InParanoid" id="A0A3Q0H2T2"/>
<dbReference type="RefSeq" id="XP_025066339.1">
    <property type="nucleotide sequence ID" value="XM_025210554.1"/>
</dbReference>
<dbReference type="InterPro" id="IPR017920">
    <property type="entry name" value="COMM"/>
</dbReference>
<dbReference type="KEGG" id="asn:102378145"/>
<keyword evidence="2" id="KW-1185">Reference proteome</keyword>
<name>A0A3Q0H2T2_ALLSI</name>
<dbReference type="Pfam" id="PF07258">
    <property type="entry name" value="COMM_domain"/>
    <property type="match status" value="1"/>
</dbReference>
<dbReference type="CDD" id="cd04752">
    <property type="entry name" value="Commd4"/>
    <property type="match status" value="1"/>
</dbReference>
<dbReference type="GeneID" id="102378145"/>
<dbReference type="AlphaFoldDB" id="A0A3Q0H2T2"/>
<dbReference type="Proteomes" id="UP000189705">
    <property type="component" value="Unplaced"/>
</dbReference>
<dbReference type="PANTHER" id="PTHR16231">
    <property type="entry name" value="COMM DOMAIN-CONTAINING PROTEIN 4-8 FAMILY MEMBER"/>
    <property type="match status" value="1"/>
</dbReference>
<evidence type="ECO:0000313" key="2">
    <source>
        <dbReference type="Proteomes" id="UP000189705"/>
    </source>
</evidence>
<evidence type="ECO:0000313" key="3">
    <source>
        <dbReference type="RefSeq" id="XP_025066339.1"/>
    </source>
</evidence>
<accession>A0A3Q0H2T2</accession>
<gene>
    <name evidence="3" type="primary">COMMD4</name>
</gene>
<dbReference type="InterPro" id="IPR037356">
    <property type="entry name" value="COMMD4"/>
</dbReference>
<evidence type="ECO:0000259" key="1">
    <source>
        <dbReference type="PROSITE" id="PS51269"/>
    </source>
</evidence>
<dbReference type="PANTHER" id="PTHR16231:SF4">
    <property type="entry name" value="COMM DOMAIN-CONTAINING PROTEIN 4"/>
    <property type="match status" value="1"/>
</dbReference>
<protein>
    <submittedName>
        <fullName evidence="3">COMM domain-containing protein 4</fullName>
    </submittedName>
</protein>
<dbReference type="InterPro" id="IPR047155">
    <property type="entry name" value="COMMD4/6/7/8"/>
</dbReference>
<feature type="domain" description="COMM" evidence="1">
    <location>
        <begin position="225"/>
        <end position="294"/>
    </location>
</feature>
<organism evidence="2 3">
    <name type="scientific">Alligator sinensis</name>
    <name type="common">Chinese alligator</name>
    <dbReference type="NCBI Taxonomy" id="38654"/>
    <lineage>
        <taxon>Eukaryota</taxon>
        <taxon>Metazoa</taxon>
        <taxon>Chordata</taxon>
        <taxon>Craniata</taxon>
        <taxon>Vertebrata</taxon>
        <taxon>Euteleostomi</taxon>
        <taxon>Archelosauria</taxon>
        <taxon>Archosauria</taxon>
        <taxon>Crocodylia</taxon>
        <taxon>Alligatoridae</taxon>
        <taxon>Alligatorinae</taxon>
        <taxon>Alligator</taxon>
    </lineage>
</organism>
<proteinExistence type="predicted"/>
<dbReference type="PROSITE" id="PS51269">
    <property type="entry name" value="COMM"/>
    <property type="match status" value="1"/>
</dbReference>